<dbReference type="SUPFAM" id="SSF50729">
    <property type="entry name" value="PH domain-like"/>
    <property type="match status" value="1"/>
</dbReference>
<evidence type="ECO:0000259" key="10">
    <source>
        <dbReference type="PROSITE" id="PS50229"/>
    </source>
</evidence>
<dbReference type="PROSITE" id="PS50229">
    <property type="entry name" value="WH1"/>
    <property type="match status" value="1"/>
</dbReference>
<dbReference type="PANTHER" id="PTHR11202">
    <property type="entry name" value="SPROUTY-RELATED, EVH1 DOMAIN-CONTAINING PROTEIN FAMILY MEMBER"/>
    <property type="match status" value="1"/>
</dbReference>
<dbReference type="InterPro" id="IPR036936">
    <property type="entry name" value="CRIB_dom_sf"/>
</dbReference>
<evidence type="ECO:0000256" key="7">
    <source>
        <dbReference type="ARBA" id="ARBA00023242"/>
    </source>
</evidence>
<dbReference type="InterPro" id="IPR011026">
    <property type="entry name" value="WAS_C"/>
</dbReference>
<dbReference type="InterPro" id="IPR000095">
    <property type="entry name" value="CRIB_dom"/>
</dbReference>
<dbReference type="SUPFAM" id="SSF47912">
    <property type="entry name" value="Wiscott-Aldrich syndrome protein, WASP, C-terminal domain"/>
    <property type="match status" value="2"/>
</dbReference>
<feature type="compositionally biased region" description="Pro residues" evidence="8">
    <location>
        <begin position="392"/>
        <end position="410"/>
    </location>
</feature>
<feature type="domain" description="CRIB" evidence="9">
    <location>
        <begin position="218"/>
        <end position="231"/>
    </location>
</feature>
<dbReference type="Gene3D" id="2.30.29.30">
    <property type="entry name" value="Pleckstrin-homology domain (PH domain)/Phosphotyrosine-binding domain (PTB)"/>
    <property type="match status" value="1"/>
</dbReference>
<evidence type="ECO:0000259" key="9">
    <source>
        <dbReference type="PROSITE" id="PS50108"/>
    </source>
</evidence>
<dbReference type="Pfam" id="PF00786">
    <property type="entry name" value="PBD"/>
    <property type="match status" value="1"/>
</dbReference>
<keyword evidence="4" id="KW-0597">Phosphoprotein</keyword>
<evidence type="ECO:0000256" key="1">
    <source>
        <dbReference type="ARBA" id="ARBA00004123"/>
    </source>
</evidence>
<dbReference type="InParanoid" id="M3XI37"/>
<sequence>MNPNSHPRTRTKSQPNNTPSHLISDHNNAKLFKLLGTKCQTQASAVAQLFLALPESRNRWTKFYCGVVCLVKDNPLRSYFIRVYDLKEGKMVWEQELYNAFKYSATRPYLHTFPGDECQVALNFANVKEAEKFKTVVDDRIRMAQQRKGKRPAPGTPTDNGPTFQASSPSSSFHMATVAIQNPDITSSRYRGSSSTATAKDKKKTKVAIKKRFNKADIGAPCNFQHVGHVGWNPHTGFDTSNLDPDLKEIFMEVGISEDHLKDPETSRIIYEVIEKKGGIEAVRQEIRRKDTLAPHPPRSAPLPPMPSSLSSSSKLSAGSQTRGSPPPPPPPPSVSRSRDTRPPPPPNVRESPSSRGPAPPPPPPASSSSRTTPPPPPPPPPGYPSFDKVPTAPPPPAAPPAPPPPPAPSLPTEGVQLNEAEKRPSIPGRSGLLDQIRQGIQLKSVPDGTESMAAAAPPQPAEVGGIVGALLEVMQKRHKAIHSSDEDDGDEDDYEDEDEWED</sequence>
<feature type="compositionally biased region" description="Low complexity" evidence="8">
    <location>
        <begin position="308"/>
        <end position="320"/>
    </location>
</feature>
<dbReference type="eggNOG" id="KOG3671">
    <property type="taxonomic scope" value="Eukaryota"/>
</dbReference>
<dbReference type="FunFam" id="3.90.810.10:FF:000003">
    <property type="entry name" value="Neural Wiskott-Aldrich syndrome protein-like"/>
    <property type="match status" value="1"/>
</dbReference>
<dbReference type="InterPro" id="IPR003124">
    <property type="entry name" value="WH2_dom"/>
</dbReference>
<evidence type="ECO:0000256" key="3">
    <source>
        <dbReference type="ARBA" id="ARBA00022490"/>
    </source>
</evidence>
<evidence type="ECO:0000256" key="2">
    <source>
        <dbReference type="ARBA" id="ARBA00004245"/>
    </source>
</evidence>
<dbReference type="SMART" id="SM00461">
    <property type="entry name" value="WH1"/>
    <property type="match status" value="1"/>
</dbReference>
<feature type="region of interest" description="Disordered" evidence="8">
    <location>
        <begin position="478"/>
        <end position="503"/>
    </location>
</feature>
<dbReference type="PROSITE" id="PS50108">
    <property type="entry name" value="CRIB"/>
    <property type="match status" value="1"/>
</dbReference>
<organism evidence="12 13">
    <name type="scientific">Latimeria chalumnae</name>
    <name type="common">Coelacanth</name>
    <dbReference type="NCBI Taxonomy" id="7897"/>
    <lineage>
        <taxon>Eukaryota</taxon>
        <taxon>Metazoa</taxon>
        <taxon>Chordata</taxon>
        <taxon>Craniata</taxon>
        <taxon>Vertebrata</taxon>
        <taxon>Euteleostomi</taxon>
        <taxon>Coelacanthiformes</taxon>
        <taxon>Coelacanthidae</taxon>
        <taxon>Latimeria</taxon>
    </lineage>
</organism>
<gene>
    <name evidence="12" type="primary">LOC102346266</name>
</gene>
<feature type="compositionally biased region" description="Polar residues" evidence="8">
    <location>
        <begin position="1"/>
        <end position="21"/>
    </location>
</feature>
<dbReference type="Gene3D" id="3.90.810.10">
    <property type="entry name" value="CRIB domain"/>
    <property type="match status" value="2"/>
</dbReference>
<accession>M3XI37</accession>
<feature type="region of interest" description="Disordered" evidence="8">
    <location>
        <begin position="1"/>
        <end position="22"/>
    </location>
</feature>
<dbReference type="EMBL" id="AFYH01035819">
    <property type="status" value="NOT_ANNOTATED_CDS"/>
    <property type="molecule type" value="Genomic_DNA"/>
</dbReference>
<dbReference type="OMA" id="RQGESRH"/>
<dbReference type="CDD" id="cd00132">
    <property type="entry name" value="CRIB"/>
    <property type="match status" value="1"/>
</dbReference>
<evidence type="ECO:0008006" key="14">
    <source>
        <dbReference type="Google" id="ProtNLM"/>
    </source>
</evidence>
<evidence type="ECO:0000313" key="13">
    <source>
        <dbReference type="Proteomes" id="UP000008672"/>
    </source>
</evidence>
<keyword evidence="13" id="KW-1185">Reference proteome</keyword>
<dbReference type="InterPro" id="IPR000697">
    <property type="entry name" value="WH1/EVH1_dom"/>
</dbReference>
<dbReference type="Ensembl" id="ENSLACT00000026022.1">
    <property type="protein sequence ID" value="ENSLACP00000022393.1"/>
    <property type="gene ID" value="ENSLACG00000014871.2"/>
</dbReference>
<keyword evidence="3" id="KW-0963">Cytoplasm</keyword>
<feature type="region of interest" description="Disordered" evidence="8">
    <location>
        <begin position="144"/>
        <end position="170"/>
    </location>
</feature>
<feature type="compositionally biased region" description="Pro residues" evidence="8">
    <location>
        <begin position="325"/>
        <end position="334"/>
    </location>
</feature>
<dbReference type="SMART" id="SM00285">
    <property type="entry name" value="PBD"/>
    <property type="match status" value="1"/>
</dbReference>
<feature type="compositionally biased region" description="Acidic residues" evidence="8">
    <location>
        <begin position="486"/>
        <end position="503"/>
    </location>
</feature>
<feature type="region of interest" description="Disordered" evidence="8">
    <location>
        <begin position="291"/>
        <end position="436"/>
    </location>
</feature>
<feature type="compositionally biased region" description="Pro residues" evidence="8">
    <location>
        <begin position="295"/>
        <end position="307"/>
    </location>
</feature>
<evidence type="ECO:0000256" key="8">
    <source>
        <dbReference type="SAM" id="MobiDB-lite"/>
    </source>
</evidence>
<evidence type="ECO:0000313" key="12">
    <source>
        <dbReference type="Ensembl" id="ENSLACP00000022393.1"/>
    </source>
</evidence>
<dbReference type="GO" id="GO:0003779">
    <property type="term" value="F:actin binding"/>
    <property type="evidence" value="ECO:0007669"/>
    <property type="project" value="InterPro"/>
</dbReference>
<dbReference type="EMBL" id="AFYH01035817">
    <property type="status" value="NOT_ANNOTATED_CDS"/>
    <property type="molecule type" value="Genomic_DNA"/>
</dbReference>
<feature type="compositionally biased region" description="Pro residues" evidence="8">
    <location>
        <begin position="373"/>
        <end position="384"/>
    </location>
</feature>
<dbReference type="GO" id="GO:0005856">
    <property type="term" value="C:cytoskeleton"/>
    <property type="evidence" value="ECO:0007669"/>
    <property type="project" value="UniProtKB-SubCell"/>
</dbReference>
<name>M3XI37_LATCH</name>
<reference evidence="12" key="2">
    <citation type="submission" date="2025-08" db="UniProtKB">
        <authorList>
            <consortium name="Ensembl"/>
        </authorList>
    </citation>
    <scope>IDENTIFICATION</scope>
</reference>
<dbReference type="OrthoDB" id="8963340at2759"/>
<dbReference type="FunCoup" id="M3XI37">
    <property type="interactions" value="613"/>
</dbReference>
<feature type="domain" description="WH2" evidence="11">
    <location>
        <begin position="429"/>
        <end position="446"/>
    </location>
</feature>
<reference evidence="12" key="3">
    <citation type="submission" date="2025-09" db="UniProtKB">
        <authorList>
            <consortium name="Ensembl"/>
        </authorList>
    </citation>
    <scope>IDENTIFICATION</scope>
</reference>
<dbReference type="PROSITE" id="PS51082">
    <property type="entry name" value="WH2"/>
    <property type="match status" value="1"/>
</dbReference>
<dbReference type="InterPro" id="IPR011993">
    <property type="entry name" value="PH-like_dom_sf"/>
</dbReference>
<dbReference type="SMART" id="SM00246">
    <property type="entry name" value="WH2"/>
    <property type="match status" value="1"/>
</dbReference>
<dbReference type="STRING" id="7897.ENSLACP00000022393"/>
<dbReference type="EMBL" id="AFYH01035816">
    <property type="status" value="NOT_ANNOTATED_CDS"/>
    <property type="molecule type" value="Genomic_DNA"/>
</dbReference>
<evidence type="ECO:0000256" key="6">
    <source>
        <dbReference type="ARBA" id="ARBA00023212"/>
    </source>
</evidence>
<dbReference type="Pfam" id="PF02205">
    <property type="entry name" value="WH2"/>
    <property type="match status" value="1"/>
</dbReference>
<dbReference type="Bgee" id="ENSLACG00000014871">
    <property type="expression patterns" value="Expressed in pectoral fin and 3 other cell types or tissues"/>
</dbReference>
<feature type="domain" description="WH1" evidence="10">
    <location>
        <begin position="35"/>
        <end position="144"/>
    </location>
</feature>
<dbReference type="PANTHER" id="PTHR11202:SF36">
    <property type="entry name" value="ACTIN NUCLEATION-PROMOTING FACTOR WASL"/>
    <property type="match status" value="1"/>
</dbReference>
<evidence type="ECO:0000259" key="11">
    <source>
        <dbReference type="PROSITE" id="PS51082"/>
    </source>
</evidence>
<dbReference type="Pfam" id="PF00568">
    <property type="entry name" value="WH1"/>
    <property type="match status" value="1"/>
</dbReference>
<comment type="subcellular location">
    <subcellularLocation>
        <location evidence="2">Cytoplasm</location>
        <location evidence="2">Cytoskeleton</location>
    </subcellularLocation>
    <subcellularLocation>
        <location evidence="1">Nucleus</location>
    </subcellularLocation>
</comment>
<proteinExistence type="predicted"/>
<evidence type="ECO:0000256" key="5">
    <source>
        <dbReference type="ARBA" id="ARBA00022737"/>
    </source>
</evidence>
<dbReference type="GO" id="GO:0005634">
    <property type="term" value="C:nucleus"/>
    <property type="evidence" value="ECO:0007669"/>
    <property type="project" value="UniProtKB-SubCell"/>
</dbReference>
<dbReference type="FunFam" id="2.30.29.30:FF:000130">
    <property type="entry name" value="neural Wiskott-Aldrich syndrome protein"/>
    <property type="match status" value="1"/>
</dbReference>
<reference evidence="13" key="1">
    <citation type="submission" date="2011-08" db="EMBL/GenBank/DDBJ databases">
        <title>The draft genome of Latimeria chalumnae.</title>
        <authorList>
            <person name="Di Palma F."/>
            <person name="Alfoldi J."/>
            <person name="Johnson J."/>
            <person name="Berlin A."/>
            <person name="Gnerre S."/>
            <person name="Jaffe D."/>
            <person name="MacCallum I."/>
            <person name="Young S."/>
            <person name="Walker B.J."/>
            <person name="Lander E."/>
            <person name="Lindblad-Toh K."/>
        </authorList>
    </citation>
    <scope>NUCLEOTIDE SEQUENCE [LARGE SCALE GENOMIC DNA]</scope>
    <source>
        <strain evidence="13">Wild caught</strain>
    </source>
</reference>
<dbReference type="EMBL" id="AFYH01035814">
    <property type="status" value="NOT_ANNOTATED_CDS"/>
    <property type="molecule type" value="Genomic_DNA"/>
</dbReference>
<keyword evidence="5" id="KW-0677">Repeat</keyword>
<feature type="compositionally biased region" description="Polar residues" evidence="8">
    <location>
        <begin position="157"/>
        <end position="170"/>
    </location>
</feature>
<dbReference type="AlphaFoldDB" id="M3XI37"/>
<dbReference type="EMBL" id="AFYH01035815">
    <property type="status" value="NOT_ANNOTATED_CDS"/>
    <property type="molecule type" value="Genomic_DNA"/>
</dbReference>
<dbReference type="CDD" id="cd22075">
    <property type="entry name" value="WH2_hN-WASP_r2_like"/>
    <property type="match status" value="1"/>
</dbReference>
<dbReference type="GeneID" id="102346266"/>
<feature type="region of interest" description="Disordered" evidence="8">
    <location>
        <begin position="184"/>
        <end position="204"/>
    </location>
</feature>
<protein>
    <recommendedName>
        <fullName evidence="14">WASP like actin nucleation promoting factor</fullName>
    </recommendedName>
</protein>
<dbReference type="InterPro" id="IPR033927">
    <property type="entry name" value="WASPfam_EVH1"/>
</dbReference>
<evidence type="ECO:0000256" key="4">
    <source>
        <dbReference type="ARBA" id="ARBA00022553"/>
    </source>
</evidence>
<dbReference type="KEGG" id="lcm:102346266"/>
<keyword evidence="6" id="KW-0206">Cytoskeleton</keyword>
<dbReference type="RefSeq" id="XP_005991794.1">
    <property type="nucleotide sequence ID" value="XM_005991732.3"/>
</dbReference>
<dbReference type="GO" id="GO:0007015">
    <property type="term" value="P:actin filament organization"/>
    <property type="evidence" value="ECO:0007669"/>
    <property type="project" value="InterPro"/>
</dbReference>
<keyword evidence="7" id="KW-0539">Nucleus</keyword>
<dbReference type="CDD" id="cd01205">
    <property type="entry name" value="EVH1_WASP-like"/>
    <property type="match status" value="1"/>
</dbReference>
<dbReference type="Proteomes" id="UP000008672">
    <property type="component" value="Unassembled WGS sequence"/>
</dbReference>
<dbReference type="EMBL" id="AFYH01035818">
    <property type="status" value="NOT_ANNOTATED_CDS"/>
    <property type="molecule type" value="Genomic_DNA"/>
</dbReference>
<dbReference type="GeneTree" id="ENSGT00730000110895"/>